<evidence type="ECO:0000313" key="2">
    <source>
        <dbReference type="EMBL" id="QEC78779.1"/>
    </source>
</evidence>
<dbReference type="AlphaFoldDB" id="A0A5B8W5D9"/>
<feature type="transmembrane region" description="Helical" evidence="1">
    <location>
        <begin position="20"/>
        <end position="38"/>
    </location>
</feature>
<evidence type="ECO:0000313" key="3">
    <source>
        <dbReference type="Proteomes" id="UP000321362"/>
    </source>
</evidence>
<keyword evidence="1" id="KW-0812">Transmembrane</keyword>
<dbReference type="RefSeq" id="WP_147057745.1">
    <property type="nucleotide sequence ID" value="NZ_CP042437.1"/>
</dbReference>
<sequence>MQPKLKMIPKMINNDKRNFYFLLIISFFACLALGWYSYHQYQIIETRTKQLAAITDTVRLYRTKTGGSGAGRTIFVGSKEDALEVLKTSDSKAYQAVKNTSGLRNYTDMKTVTRIDTVVKADTVYMIKDSTGKLSYSLVKDIQEPKKWYTAKVEVKNDSVGLKLSMHDRYQIISHDKSNGLFKPKSYVISVENENPYVTITDVKSFEIQPKNKHTAIKIGGVVAISAAAFLLLHK</sequence>
<proteinExistence type="predicted"/>
<name>A0A5B8W5D9_9SPHI</name>
<keyword evidence="3" id="KW-1185">Reference proteome</keyword>
<reference evidence="2 3" key="1">
    <citation type="journal article" date="2013" name="J. Microbiol.">
        <title>Mucilaginibacter ginsenosidivorax sp. nov., with ginsenoside converting activity isolated from sediment.</title>
        <authorList>
            <person name="Kim J.K."/>
            <person name="Choi T.E."/>
            <person name="Liu Q.M."/>
            <person name="Park H.Y."/>
            <person name="Yi T.H."/>
            <person name="Yoon M.H."/>
            <person name="Kim S.C."/>
            <person name="Im W.T."/>
        </authorList>
    </citation>
    <scope>NUCLEOTIDE SEQUENCE [LARGE SCALE GENOMIC DNA]</scope>
    <source>
        <strain evidence="2 3">KHI28</strain>
    </source>
</reference>
<dbReference type="KEGG" id="mgk:FSB76_23545"/>
<organism evidence="2 3">
    <name type="scientific">Mucilaginibacter ginsenosidivorax</name>
    <dbReference type="NCBI Taxonomy" id="862126"/>
    <lineage>
        <taxon>Bacteria</taxon>
        <taxon>Pseudomonadati</taxon>
        <taxon>Bacteroidota</taxon>
        <taxon>Sphingobacteriia</taxon>
        <taxon>Sphingobacteriales</taxon>
        <taxon>Sphingobacteriaceae</taxon>
        <taxon>Mucilaginibacter</taxon>
    </lineage>
</organism>
<protein>
    <submittedName>
        <fullName evidence="2">Uncharacterized protein</fullName>
    </submittedName>
</protein>
<keyword evidence="1" id="KW-0472">Membrane</keyword>
<accession>A0A5B8W5D9</accession>
<dbReference type="OrthoDB" id="9830879at2"/>
<gene>
    <name evidence="2" type="ORF">FSB76_23545</name>
</gene>
<dbReference type="EMBL" id="CP042437">
    <property type="protein sequence ID" value="QEC78779.1"/>
    <property type="molecule type" value="Genomic_DNA"/>
</dbReference>
<dbReference type="Proteomes" id="UP000321362">
    <property type="component" value="Chromosome"/>
</dbReference>
<dbReference type="PROSITE" id="PS51257">
    <property type="entry name" value="PROKAR_LIPOPROTEIN"/>
    <property type="match status" value="1"/>
</dbReference>
<keyword evidence="1" id="KW-1133">Transmembrane helix</keyword>
<evidence type="ECO:0000256" key="1">
    <source>
        <dbReference type="SAM" id="Phobius"/>
    </source>
</evidence>